<evidence type="ECO:0000313" key="3">
    <source>
        <dbReference type="EMBL" id="NLW35141.1"/>
    </source>
</evidence>
<dbReference type="Pfam" id="PF01370">
    <property type="entry name" value="Epimerase"/>
    <property type="match status" value="1"/>
</dbReference>
<dbReference type="InterPro" id="IPR036291">
    <property type="entry name" value="NAD(P)-bd_dom_sf"/>
</dbReference>
<protein>
    <submittedName>
        <fullName evidence="3">NAD-dependent epimerase/dehydratase family protein</fullName>
    </submittedName>
</protein>
<gene>
    <name evidence="3" type="ORF">GXY80_06615</name>
</gene>
<proteinExistence type="inferred from homology"/>
<dbReference type="PANTHER" id="PTHR43000">
    <property type="entry name" value="DTDP-D-GLUCOSE 4,6-DEHYDRATASE-RELATED"/>
    <property type="match status" value="1"/>
</dbReference>
<dbReference type="EMBL" id="JAAYEE010000108">
    <property type="protein sequence ID" value="NLW35141.1"/>
    <property type="molecule type" value="Genomic_DNA"/>
</dbReference>
<name>A0A971M4W1_9BACT</name>
<comment type="similarity">
    <text evidence="1">Belongs to the NAD(P)-dependent epimerase/dehydratase family.</text>
</comment>
<organism evidence="3 4">
    <name type="scientific">Syntrophorhabdus aromaticivorans</name>
    <dbReference type="NCBI Taxonomy" id="328301"/>
    <lineage>
        <taxon>Bacteria</taxon>
        <taxon>Pseudomonadati</taxon>
        <taxon>Thermodesulfobacteriota</taxon>
        <taxon>Syntrophorhabdia</taxon>
        <taxon>Syntrophorhabdales</taxon>
        <taxon>Syntrophorhabdaceae</taxon>
        <taxon>Syntrophorhabdus</taxon>
    </lineage>
</organism>
<dbReference type="InterPro" id="IPR001509">
    <property type="entry name" value="Epimerase_deHydtase"/>
</dbReference>
<comment type="caution">
    <text evidence="3">The sequence shown here is derived from an EMBL/GenBank/DDBJ whole genome shotgun (WGS) entry which is preliminary data.</text>
</comment>
<accession>A0A971M4W1</accession>
<dbReference type="Proteomes" id="UP000777265">
    <property type="component" value="Unassembled WGS sequence"/>
</dbReference>
<evidence type="ECO:0000313" key="4">
    <source>
        <dbReference type="Proteomes" id="UP000777265"/>
    </source>
</evidence>
<evidence type="ECO:0000256" key="1">
    <source>
        <dbReference type="ARBA" id="ARBA00007637"/>
    </source>
</evidence>
<reference evidence="3" key="2">
    <citation type="submission" date="2020-01" db="EMBL/GenBank/DDBJ databases">
        <authorList>
            <person name="Campanaro S."/>
        </authorList>
    </citation>
    <scope>NUCLEOTIDE SEQUENCE</scope>
    <source>
        <strain evidence="3">AS06rmzACSIP_7</strain>
    </source>
</reference>
<dbReference type="AlphaFoldDB" id="A0A971M4W1"/>
<reference evidence="3" key="1">
    <citation type="journal article" date="2020" name="Biotechnol. Biofuels">
        <title>New insights from the biogas microbiome by comprehensive genome-resolved metagenomics of nearly 1600 species originating from multiple anaerobic digesters.</title>
        <authorList>
            <person name="Campanaro S."/>
            <person name="Treu L."/>
            <person name="Rodriguez-R L.M."/>
            <person name="Kovalovszki A."/>
            <person name="Ziels R.M."/>
            <person name="Maus I."/>
            <person name="Zhu X."/>
            <person name="Kougias P.G."/>
            <person name="Basile A."/>
            <person name="Luo G."/>
            <person name="Schluter A."/>
            <person name="Konstantinidis K.T."/>
            <person name="Angelidaki I."/>
        </authorList>
    </citation>
    <scope>NUCLEOTIDE SEQUENCE</scope>
    <source>
        <strain evidence="3">AS06rmzACSIP_7</strain>
    </source>
</reference>
<feature type="domain" description="NAD-dependent epimerase/dehydratase" evidence="2">
    <location>
        <begin position="3"/>
        <end position="239"/>
    </location>
</feature>
<sequence length="319" mass="35372">MKVLVTGGCGFIASHVVDAYVDQGHEVVIVDNLSTGKMENKNKKANLYRVDICEDGVAEVFAREKPDVVNHHAAQISVPLSVEKPLLDAETNIKGTIRLLELSKEYGVKKFLFSSTGGAIYGEAERVPTDEDYPPVPASPYAISKFACEKYIQYYHKQFGLKYTILRYSNVFGPRQIPHGEAGVVAIFAEKLLNGQHPTLNHFPDEKRGMIRDYCFVKDIARASILATESQKVGIFNIGTGKGTHTIDLYRETIIALRNNGTIIPQAFDEPRRDVARAGDIRVSTLDPTKAKRDLDWEAAYDLAGGLLETIQWYSGHAA</sequence>
<dbReference type="Gene3D" id="3.90.25.10">
    <property type="entry name" value="UDP-galactose 4-epimerase, domain 1"/>
    <property type="match status" value="1"/>
</dbReference>
<evidence type="ECO:0000259" key="2">
    <source>
        <dbReference type="Pfam" id="PF01370"/>
    </source>
</evidence>
<dbReference type="SUPFAM" id="SSF51735">
    <property type="entry name" value="NAD(P)-binding Rossmann-fold domains"/>
    <property type="match status" value="1"/>
</dbReference>
<dbReference type="Gene3D" id="3.40.50.720">
    <property type="entry name" value="NAD(P)-binding Rossmann-like Domain"/>
    <property type="match status" value="1"/>
</dbReference>